<proteinExistence type="predicted"/>
<name>A0A1F5REX8_9BACT</name>
<feature type="transmembrane region" description="Helical" evidence="1">
    <location>
        <begin position="114"/>
        <end position="134"/>
    </location>
</feature>
<dbReference type="EMBL" id="MFFM01000028">
    <property type="protein sequence ID" value="OGF12938.1"/>
    <property type="molecule type" value="Genomic_DNA"/>
</dbReference>
<dbReference type="AlphaFoldDB" id="A0A1F5REX8"/>
<accession>A0A1F5REX8</accession>
<protein>
    <submittedName>
        <fullName evidence="2">Uncharacterized protein</fullName>
    </submittedName>
</protein>
<sequence>MMWFINNGSDSTGFYFYSSLIQVKAAIFSIYGLFIVFKIQMSSQIIETCKNFIASSQGNIIAVTKFDESNMEDKQKFIDIKKEAKKATSGFTEIHHYQKWFDSIKAINEIKINYKIPMILLVIGMVIDSLALLFQKTLQQKPSVEMSLYIVSMTLFVIVLCWIYYGITKILSTK</sequence>
<reference evidence="2 3" key="1">
    <citation type="journal article" date="2016" name="Nat. Commun.">
        <title>Thousands of microbial genomes shed light on interconnected biogeochemical processes in an aquifer system.</title>
        <authorList>
            <person name="Anantharaman K."/>
            <person name="Brown C.T."/>
            <person name="Hug L.A."/>
            <person name="Sharon I."/>
            <person name="Castelle C.J."/>
            <person name="Probst A.J."/>
            <person name="Thomas B.C."/>
            <person name="Singh A."/>
            <person name="Wilkins M.J."/>
            <person name="Karaoz U."/>
            <person name="Brodie E.L."/>
            <person name="Williams K.H."/>
            <person name="Hubbard S.S."/>
            <person name="Banfield J.F."/>
        </authorList>
    </citation>
    <scope>NUCLEOTIDE SEQUENCE [LARGE SCALE GENOMIC DNA]</scope>
</reference>
<comment type="caution">
    <text evidence="2">The sequence shown here is derived from an EMBL/GenBank/DDBJ whole genome shotgun (WGS) entry which is preliminary data.</text>
</comment>
<keyword evidence="1" id="KW-0812">Transmembrane</keyword>
<feature type="transmembrane region" description="Helical" evidence="1">
    <location>
        <begin position="14"/>
        <end position="37"/>
    </location>
</feature>
<gene>
    <name evidence="2" type="ORF">A2024_11980</name>
</gene>
<keyword evidence="1" id="KW-1133">Transmembrane helix</keyword>
<organism evidence="2 3">
    <name type="scientific">Candidatus Edwardsbacteria bacterium GWF2_54_11</name>
    <dbReference type="NCBI Taxonomy" id="1817851"/>
    <lineage>
        <taxon>Bacteria</taxon>
        <taxon>Candidatus Edwardsiibacteriota</taxon>
    </lineage>
</organism>
<dbReference type="Proteomes" id="UP000177230">
    <property type="component" value="Unassembled WGS sequence"/>
</dbReference>
<evidence type="ECO:0000313" key="2">
    <source>
        <dbReference type="EMBL" id="OGF12938.1"/>
    </source>
</evidence>
<evidence type="ECO:0000256" key="1">
    <source>
        <dbReference type="SAM" id="Phobius"/>
    </source>
</evidence>
<keyword evidence="1" id="KW-0472">Membrane</keyword>
<evidence type="ECO:0000313" key="3">
    <source>
        <dbReference type="Proteomes" id="UP000177230"/>
    </source>
</evidence>
<feature type="transmembrane region" description="Helical" evidence="1">
    <location>
        <begin position="146"/>
        <end position="167"/>
    </location>
</feature>